<organism evidence="4">
    <name type="scientific">Demequina capsici</name>
    <dbReference type="NCBI Taxonomy" id="3075620"/>
    <lineage>
        <taxon>Bacteria</taxon>
        <taxon>Bacillati</taxon>
        <taxon>Actinomycetota</taxon>
        <taxon>Actinomycetes</taxon>
        <taxon>Micrococcales</taxon>
        <taxon>Demequinaceae</taxon>
        <taxon>Demequina</taxon>
    </lineage>
</organism>
<dbReference type="Pfam" id="PF00534">
    <property type="entry name" value="Glycos_transf_1"/>
    <property type="match status" value="1"/>
</dbReference>
<dbReference type="Proteomes" id="UP001303408">
    <property type="component" value="Chromosome"/>
</dbReference>
<protein>
    <submittedName>
        <fullName evidence="4">Glycosyltransferase family 1 protein</fullName>
    </submittedName>
</protein>
<gene>
    <name evidence="3" type="ORF">RN606_05025</name>
    <name evidence="4" type="ORF">RN607_05210</name>
</gene>
<dbReference type="GO" id="GO:0009103">
    <property type="term" value="P:lipopolysaccharide biosynthetic process"/>
    <property type="evidence" value="ECO:0007669"/>
    <property type="project" value="TreeGrafter"/>
</dbReference>
<dbReference type="RefSeq" id="WP_313500563.1">
    <property type="nucleotide sequence ID" value="NZ_CP134879.1"/>
</dbReference>
<keyword evidence="1" id="KW-0808">Transferase</keyword>
<dbReference type="AlphaFoldDB" id="A0AA96FEA9"/>
<evidence type="ECO:0000256" key="1">
    <source>
        <dbReference type="ARBA" id="ARBA00022679"/>
    </source>
</evidence>
<dbReference type="Gene3D" id="3.40.50.2000">
    <property type="entry name" value="Glycogen Phosphorylase B"/>
    <property type="match status" value="2"/>
</dbReference>
<dbReference type="KEGG" id="dcp:RN607_05210"/>
<evidence type="ECO:0000259" key="2">
    <source>
        <dbReference type="Pfam" id="PF00534"/>
    </source>
</evidence>
<proteinExistence type="predicted"/>
<dbReference type="PANTHER" id="PTHR46401:SF2">
    <property type="entry name" value="GLYCOSYLTRANSFERASE WBBK-RELATED"/>
    <property type="match status" value="1"/>
</dbReference>
<dbReference type="PANTHER" id="PTHR46401">
    <property type="entry name" value="GLYCOSYLTRANSFERASE WBBK-RELATED"/>
    <property type="match status" value="1"/>
</dbReference>
<dbReference type="EMBL" id="CP134879">
    <property type="protein sequence ID" value="WNM25512.1"/>
    <property type="molecule type" value="Genomic_DNA"/>
</dbReference>
<dbReference type="InterPro" id="IPR001296">
    <property type="entry name" value="Glyco_trans_1"/>
</dbReference>
<keyword evidence="5" id="KW-1185">Reference proteome</keyword>
<dbReference type="SUPFAM" id="SSF53756">
    <property type="entry name" value="UDP-Glycosyltransferase/glycogen phosphorylase"/>
    <property type="match status" value="1"/>
</dbReference>
<reference evidence="4 5" key="1">
    <citation type="submission" date="2023-09" db="EMBL/GenBank/DDBJ databases">
        <title>Demequina sp. a novel bacteria isolated from Capsicum annuum.</title>
        <authorList>
            <person name="Humaira Z."/>
            <person name="Lee J."/>
            <person name="Cho D."/>
        </authorList>
    </citation>
    <scope>NUCLEOTIDE SEQUENCE</scope>
    <source>
        <strain evidence="3 5">OYTSA14</strain>
        <strain evidence="4">PMTSA13</strain>
    </source>
</reference>
<evidence type="ECO:0000313" key="5">
    <source>
        <dbReference type="Proteomes" id="UP001304125"/>
    </source>
</evidence>
<evidence type="ECO:0000313" key="4">
    <source>
        <dbReference type="EMBL" id="WNM28403.1"/>
    </source>
</evidence>
<dbReference type="EMBL" id="CP134880">
    <property type="protein sequence ID" value="WNM28403.1"/>
    <property type="molecule type" value="Genomic_DNA"/>
</dbReference>
<dbReference type="CDD" id="cd03809">
    <property type="entry name" value="GT4_MtfB-like"/>
    <property type="match status" value="1"/>
</dbReference>
<dbReference type="GO" id="GO:0016757">
    <property type="term" value="F:glycosyltransferase activity"/>
    <property type="evidence" value="ECO:0007669"/>
    <property type="project" value="InterPro"/>
</dbReference>
<accession>A0AA96J7S9</accession>
<feature type="domain" description="Glycosyl transferase family 1" evidence="2">
    <location>
        <begin position="170"/>
        <end position="307"/>
    </location>
</feature>
<accession>A0AA96FEA9</accession>
<sequence>MTPRTIVVNGAFRPQRITGQQRYATEIADRLGTLDGFGEHAPAGRWAGSAAREWAWTLLRLPRSARGSVLLSLTARAPFARRQVLVVHDLFVLTNPEWYSRRYILTHAPALRAQLRAARAVIAVSEPTAQAVRERFSGTIVIAPNAPSTVFADRTHGSAAPASHGLAHGEYLLAVGSMDPRKNLPTLADAYSSLPEAARRRCPLVVVGGSASIYRDQQIDWPQETVFTGYVSDDDLRALYAGARAVVFPSLAEGFGLPLVEAAAAGAPALVVSDIPVFRWICGDGAVYVDPTVPESVADGLRAAIRGDIPPLTIDLTRFDWDASARTVAEVCSEVAGR</sequence>
<evidence type="ECO:0000313" key="3">
    <source>
        <dbReference type="EMBL" id="WNM25512.1"/>
    </source>
</evidence>
<dbReference type="Proteomes" id="UP001304125">
    <property type="component" value="Chromosome"/>
</dbReference>
<name>A0AA96FEA9_9MICO</name>